<comment type="similarity">
    <text evidence="5">Belongs to the 4-toluene sulfonate uptake permease (TSUP) (TC 2.A.102) family.</text>
</comment>
<feature type="transmembrane region" description="Helical" evidence="5">
    <location>
        <begin position="12"/>
        <end position="38"/>
    </location>
</feature>
<sequence>MYITLLQMILSVVSGVLVGFSLGLIGGGGSILAVPLLLYLVGLSSVPNAAHIALGTTALAVGLNAYINSYMHIRKRNVAPRIGGVFAGVGLVGSLIGAYLGHITPGTSLLLYFSVVMIILGAYIAISRRASGAGTHEEGPRVAEARRRCPGLNARRIATVAVAGLAVGLLSGYFGIGGGFLIVPALIFSSGICITLAVGTSLLSVGTFGLASGLEYMFYGDVILVISLLYLLGGVIGGYAGTSLAVSIPRDRLRIIYGAIIVVVGIYMMLRTMGIA</sequence>
<feature type="transmembrane region" description="Helical" evidence="5">
    <location>
        <begin position="82"/>
        <end position="103"/>
    </location>
</feature>
<proteinExistence type="inferred from homology"/>
<feature type="transmembrane region" description="Helical" evidence="5">
    <location>
        <begin position="109"/>
        <end position="126"/>
    </location>
</feature>
<feature type="transmembrane region" description="Helical" evidence="5">
    <location>
        <begin position="157"/>
        <end position="176"/>
    </location>
</feature>
<keyword evidence="4 5" id="KW-0472">Membrane</keyword>
<keyword evidence="2 5" id="KW-0812">Transmembrane</keyword>
<dbReference type="Pfam" id="PF01925">
    <property type="entry name" value="TauE"/>
    <property type="match status" value="1"/>
</dbReference>
<dbReference type="AlphaFoldDB" id="A0A4V0P1N4"/>
<dbReference type="KEGG" id="ccai:NAS2_0941"/>
<dbReference type="PANTHER" id="PTHR43701:SF2">
    <property type="entry name" value="MEMBRANE TRANSPORTER PROTEIN YJNA-RELATED"/>
    <property type="match status" value="1"/>
</dbReference>
<dbReference type="Proteomes" id="UP000509448">
    <property type="component" value="Chromosome"/>
</dbReference>
<evidence type="ECO:0000313" key="7">
    <source>
        <dbReference type="Proteomes" id="UP000509448"/>
    </source>
</evidence>
<evidence type="ECO:0000256" key="4">
    <source>
        <dbReference type="ARBA" id="ARBA00023136"/>
    </source>
</evidence>
<reference evidence="6 7" key="1">
    <citation type="journal article" date="2019" name="ISME J.">
        <title>Isolation and characterization of a thermophilic sulfur- and iron-reducing thaumarchaeote from a terrestrial acidic hot spring.</title>
        <authorList>
            <person name="Kato S."/>
            <person name="Itoh T."/>
            <person name="Yuki M."/>
            <person name="Nagamori M."/>
            <person name="Ohnishi M."/>
            <person name="Uematsu K."/>
            <person name="Suzuki K."/>
            <person name="Takashina T."/>
            <person name="Ohkuma M."/>
        </authorList>
    </citation>
    <scope>NUCLEOTIDE SEQUENCE [LARGE SCALE GENOMIC DNA]</scope>
    <source>
        <strain evidence="6 7">NAS-02</strain>
    </source>
</reference>
<dbReference type="EMBL" id="AP018732">
    <property type="protein sequence ID" value="BBE42330.1"/>
    <property type="molecule type" value="Genomic_DNA"/>
</dbReference>
<evidence type="ECO:0000256" key="5">
    <source>
        <dbReference type="RuleBase" id="RU363041"/>
    </source>
</evidence>
<evidence type="ECO:0000256" key="3">
    <source>
        <dbReference type="ARBA" id="ARBA00022989"/>
    </source>
</evidence>
<protein>
    <recommendedName>
        <fullName evidence="5">Probable membrane transporter protein</fullName>
    </recommendedName>
</protein>
<dbReference type="OrthoDB" id="12267at2157"/>
<dbReference type="GO" id="GO:0005886">
    <property type="term" value="C:plasma membrane"/>
    <property type="evidence" value="ECO:0007669"/>
    <property type="project" value="UniProtKB-SubCell"/>
</dbReference>
<feature type="transmembrane region" description="Helical" evidence="5">
    <location>
        <begin position="182"/>
        <end position="210"/>
    </location>
</feature>
<evidence type="ECO:0000256" key="2">
    <source>
        <dbReference type="ARBA" id="ARBA00022692"/>
    </source>
</evidence>
<dbReference type="GeneID" id="55584753"/>
<organism evidence="6 7">
    <name type="scientific">Conexivisphaera calida</name>
    <dbReference type="NCBI Taxonomy" id="1874277"/>
    <lineage>
        <taxon>Archaea</taxon>
        <taxon>Nitrososphaerota</taxon>
        <taxon>Conexivisphaeria</taxon>
        <taxon>Conexivisphaerales</taxon>
        <taxon>Conexivisphaeraceae</taxon>
        <taxon>Conexivisphaera</taxon>
    </lineage>
</organism>
<keyword evidence="3 5" id="KW-1133">Transmembrane helix</keyword>
<comment type="subcellular location">
    <subcellularLocation>
        <location evidence="5">Cell membrane</location>
        <topology evidence="5">Multi-pass membrane protein</topology>
    </subcellularLocation>
    <subcellularLocation>
        <location evidence="1">Membrane</location>
        <topology evidence="1">Multi-pass membrane protein</topology>
    </subcellularLocation>
</comment>
<dbReference type="InterPro" id="IPR051598">
    <property type="entry name" value="TSUP/Inactive_protease-like"/>
</dbReference>
<keyword evidence="5" id="KW-1003">Cell membrane</keyword>
<dbReference type="InterPro" id="IPR002781">
    <property type="entry name" value="TM_pro_TauE-like"/>
</dbReference>
<dbReference type="RefSeq" id="WP_174448574.1">
    <property type="nucleotide sequence ID" value="NZ_AP018732.1"/>
</dbReference>
<accession>A0A4V0P1N4</accession>
<feature type="transmembrane region" description="Helical" evidence="5">
    <location>
        <begin position="222"/>
        <end position="241"/>
    </location>
</feature>
<name>A0A4V0P1N4_9ARCH</name>
<dbReference type="PANTHER" id="PTHR43701">
    <property type="entry name" value="MEMBRANE TRANSPORTER PROTEIN MJ0441-RELATED"/>
    <property type="match status" value="1"/>
</dbReference>
<gene>
    <name evidence="6" type="ORF">NAS2_0941</name>
</gene>
<evidence type="ECO:0000313" key="6">
    <source>
        <dbReference type="EMBL" id="BBE42330.1"/>
    </source>
</evidence>
<evidence type="ECO:0000256" key="1">
    <source>
        <dbReference type="ARBA" id="ARBA00004141"/>
    </source>
</evidence>
<keyword evidence="7" id="KW-1185">Reference proteome</keyword>
<feature type="transmembrane region" description="Helical" evidence="5">
    <location>
        <begin position="253"/>
        <end position="270"/>
    </location>
</feature>
<feature type="transmembrane region" description="Helical" evidence="5">
    <location>
        <begin position="50"/>
        <end position="70"/>
    </location>
</feature>